<evidence type="ECO:0000313" key="3">
    <source>
        <dbReference type="Proteomes" id="UP000053766"/>
    </source>
</evidence>
<dbReference type="InterPro" id="IPR052861">
    <property type="entry name" value="BPTI/Kunitz_domain"/>
</dbReference>
<dbReference type="AlphaFoldDB" id="A0A0D8Y915"/>
<dbReference type="PANTHER" id="PTHR47248:SF8">
    <property type="entry name" value="BPTI_KUNITZ INHIBITOR DOMAIN-CONTAINING PROTEIN-RELATED"/>
    <property type="match status" value="1"/>
</dbReference>
<dbReference type="InterPro" id="IPR002223">
    <property type="entry name" value="Kunitz_BPTI"/>
</dbReference>
<dbReference type="Gene3D" id="4.10.410.10">
    <property type="entry name" value="Pancreatic trypsin inhibitor Kunitz domain"/>
    <property type="match status" value="1"/>
</dbReference>
<evidence type="ECO:0000259" key="1">
    <source>
        <dbReference type="PROSITE" id="PS50279"/>
    </source>
</evidence>
<feature type="domain" description="BPTI/Kunitz inhibitor" evidence="1">
    <location>
        <begin position="27"/>
        <end position="81"/>
    </location>
</feature>
<sequence length="171" mass="19478">MRNFLTLTLIGFASQKALIPENQYDVCLTKLDRGHTNCQNPQNQIRFYFDEQLENCFAYLYEGCDGGRNTFYTEHQCLLTCIPADKHTCGGNMIPTGSCHNMDLTCPFGSTCLRGAHGAGLCCDDVNEDEWLKELTPLCRIGKVLTRHMWYGERVWIGRNCSHRQVSIDID</sequence>
<dbReference type="OrthoDB" id="4473401at2759"/>
<gene>
    <name evidence="2" type="ORF">DICVIV_00521</name>
</gene>
<reference evidence="2 3" key="1">
    <citation type="submission" date="2013-11" db="EMBL/GenBank/DDBJ databases">
        <title>Draft genome of the bovine lungworm Dictyocaulus viviparus.</title>
        <authorList>
            <person name="Mitreva M."/>
        </authorList>
    </citation>
    <scope>NUCLEOTIDE SEQUENCE [LARGE SCALE GENOMIC DNA]</scope>
    <source>
        <strain evidence="2 3">HannoverDv2000</strain>
    </source>
</reference>
<proteinExistence type="predicted"/>
<protein>
    <submittedName>
        <fullName evidence="2">Kunitz/Bovine pancreatic trypsin inhibitor domain protein</fullName>
    </submittedName>
</protein>
<dbReference type="SUPFAM" id="SSF57362">
    <property type="entry name" value="BPTI-like"/>
    <property type="match status" value="1"/>
</dbReference>
<accession>A0A0D8Y915</accession>
<dbReference type="GO" id="GO:0004867">
    <property type="term" value="F:serine-type endopeptidase inhibitor activity"/>
    <property type="evidence" value="ECO:0007669"/>
    <property type="project" value="InterPro"/>
</dbReference>
<reference evidence="3" key="2">
    <citation type="journal article" date="2016" name="Sci. Rep.">
        <title>Dictyocaulus viviparus genome, variome and transcriptome elucidate lungworm biology and support future intervention.</title>
        <authorList>
            <person name="McNulty S.N."/>
            <person name="Strube C."/>
            <person name="Rosa B.A."/>
            <person name="Martin J.C."/>
            <person name="Tyagi R."/>
            <person name="Choi Y.J."/>
            <person name="Wang Q."/>
            <person name="Hallsworth Pepin K."/>
            <person name="Zhang X."/>
            <person name="Ozersky P."/>
            <person name="Wilson R.K."/>
            <person name="Sternberg P.W."/>
            <person name="Gasser R.B."/>
            <person name="Mitreva M."/>
        </authorList>
    </citation>
    <scope>NUCLEOTIDE SEQUENCE [LARGE SCALE GENOMIC DNA]</scope>
    <source>
        <strain evidence="3">HannoverDv2000</strain>
    </source>
</reference>
<dbReference type="PROSITE" id="PS50279">
    <property type="entry name" value="BPTI_KUNITZ_2"/>
    <property type="match status" value="1"/>
</dbReference>
<organism evidence="2 3">
    <name type="scientific">Dictyocaulus viviparus</name>
    <name type="common">Bovine lungworm</name>
    <dbReference type="NCBI Taxonomy" id="29172"/>
    <lineage>
        <taxon>Eukaryota</taxon>
        <taxon>Metazoa</taxon>
        <taxon>Ecdysozoa</taxon>
        <taxon>Nematoda</taxon>
        <taxon>Chromadorea</taxon>
        <taxon>Rhabditida</taxon>
        <taxon>Rhabditina</taxon>
        <taxon>Rhabditomorpha</taxon>
        <taxon>Strongyloidea</taxon>
        <taxon>Metastrongylidae</taxon>
        <taxon>Dictyocaulus</taxon>
    </lineage>
</organism>
<dbReference type="EMBL" id="KN716154">
    <property type="protein sequence ID" value="KJH53210.1"/>
    <property type="molecule type" value="Genomic_DNA"/>
</dbReference>
<evidence type="ECO:0000313" key="2">
    <source>
        <dbReference type="EMBL" id="KJH53210.1"/>
    </source>
</evidence>
<dbReference type="InterPro" id="IPR036880">
    <property type="entry name" value="Kunitz_BPTI_sf"/>
</dbReference>
<dbReference type="Proteomes" id="UP000053766">
    <property type="component" value="Unassembled WGS sequence"/>
</dbReference>
<name>A0A0D8Y915_DICVI</name>
<dbReference type="PANTHER" id="PTHR47248">
    <property type="entry name" value="PROTEIN CBG06772"/>
    <property type="match status" value="1"/>
</dbReference>
<dbReference type="SMART" id="SM00131">
    <property type="entry name" value="KU"/>
    <property type="match status" value="1"/>
</dbReference>
<dbReference type="Pfam" id="PF00014">
    <property type="entry name" value="Kunitz_BPTI"/>
    <property type="match status" value="1"/>
</dbReference>
<dbReference type="STRING" id="29172.A0A0D8Y915"/>
<keyword evidence="3" id="KW-1185">Reference proteome</keyword>